<comment type="similarity">
    <text evidence="3">Belongs to the HMBS family.</text>
</comment>
<evidence type="ECO:0000259" key="10">
    <source>
        <dbReference type="Pfam" id="PF01379"/>
    </source>
</evidence>
<evidence type="ECO:0000256" key="7">
    <source>
        <dbReference type="ARBA" id="ARBA00030685"/>
    </source>
</evidence>
<protein>
    <recommendedName>
        <fullName evidence="4">hydroxymethylbilane synthase</fullName>
        <ecNumber evidence="4">2.5.1.61</ecNumber>
    </recommendedName>
    <alternativeName>
        <fullName evidence="8">Hydroxymethylbilane synthase</fullName>
    </alternativeName>
    <alternativeName>
        <fullName evidence="7">Pre-uroporphyrinogen synthase</fullName>
    </alternativeName>
</protein>
<gene>
    <name evidence="11" type="ORF">CH360_04325</name>
    <name evidence="12" type="ORF">CH373_07465</name>
</gene>
<evidence type="ECO:0000313" key="13">
    <source>
        <dbReference type="Proteomes" id="UP000231962"/>
    </source>
</evidence>
<comment type="pathway">
    <text evidence="2">Porphyrin-containing compound metabolism; protoporphyrin-IX biosynthesis; coproporphyrinogen-III from 5-aminolevulinate: step 2/4.</text>
</comment>
<sequence>MSFVLRIGSRKSTLAKLQSLLVRDALLKAHPDLKIDLFFKEASGDQDLSTPLWKMGTRGVFTQDLTKELVDGNVDLVVHSYKDLDLEGHPGTEIVMALPRADQRDVLLWKKSSFLEPPELLRIHSSSPRREYNLTGFLSYALPARLQGKPLEFRPVRGNVQTRVRKWLEDSGVSGIVVAKAALDRLLADNFSFSQESEYSEIRNYLRSVLDENLFMILPLSVNPNAPAQGALAAEYRSGDSKVLSYLAPLRMHSEEKNVIEERKILSYFGGGCHQKIGVACINVEEETYLFLRGKSDSGEVLNSNVRLENRSAFPRPNSWEDVFPQPKQGFELRRVPLSSSPPAAKEWFVSKADAIPDSWTPPNPDTILSVAGTKTWKKLASRDFWVHSSTDGIGEENATSIDTLLGRVPKFVKLTHEDSEIAEGVWERYPTYKVEFSEKQPDLSKFTHFFWMSGSQFERALRSNPGISDKVHSCGAGSTYKIIKKTLGNEAKVYAFPNYESWVHACKGEQLLFSSKQGSK</sequence>
<comment type="catalytic activity">
    <reaction evidence="9">
        <text>4 porphobilinogen + H2O = hydroxymethylbilane + 4 NH4(+)</text>
        <dbReference type="Rhea" id="RHEA:13185"/>
        <dbReference type="ChEBI" id="CHEBI:15377"/>
        <dbReference type="ChEBI" id="CHEBI:28938"/>
        <dbReference type="ChEBI" id="CHEBI:57845"/>
        <dbReference type="ChEBI" id="CHEBI:58126"/>
        <dbReference type="EC" id="2.5.1.61"/>
    </reaction>
</comment>
<evidence type="ECO:0000256" key="3">
    <source>
        <dbReference type="ARBA" id="ARBA00005638"/>
    </source>
</evidence>
<evidence type="ECO:0000256" key="1">
    <source>
        <dbReference type="ARBA" id="ARBA00002869"/>
    </source>
</evidence>
<dbReference type="GO" id="GO:0006783">
    <property type="term" value="P:heme biosynthetic process"/>
    <property type="evidence" value="ECO:0007669"/>
    <property type="project" value="TreeGrafter"/>
</dbReference>
<dbReference type="PANTHER" id="PTHR11557">
    <property type="entry name" value="PORPHOBILINOGEN DEAMINASE"/>
    <property type="match status" value="1"/>
</dbReference>
<feature type="domain" description="Porphobilinogen deaminase N-terminal" evidence="10">
    <location>
        <begin position="5"/>
        <end position="243"/>
    </location>
</feature>
<keyword evidence="5" id="KW-0808">Transferase</keyword>
<dbReference type="EMBL" id="NPDY01000002">
    <property type="protein sequence ID" value="PJZ70752.1"/>
    <property type="molecule type" value="Genomic_DNA"/>
</dbReference>
<dbReference type="Proteomes" id="UP000231962">
    <property type="component" value="Unassembled WGS sequence"/>
</dbReference>
<dbReference type="PANTHER" id="PTHR11557:SF0">
    <property type="entry name" value="PORPHOBILINOGEN DEAMINASE"/>
    <property type="match status" value="1"/>
</dbReference>
<name>A0A2M9ZPE7_9LEPT</name>
<evidence type="ECO:0000313" key="12">
    <source>
        <dbReference type="EMBL" id="PJZ73960.1"/>
    </source>
</evidence>
<dbReference type="GO" id="GO:0005737">
    <property type="term" value="C:cytoplasm"/>
    <property type="evidence" value="ECO:0007669"/>
    <property type="project" value="TreeGrafter"/>
</dbReference>
<organism evidence="12 14">
    <name type="scientific">Leptospira perolatii</name>
    <dbReference type="NCBI Taxonomy" id="2023191"/>
    <lineage>
        <taxon>Bacteria</taxon>
        <taxon>Pseudomonadati</taxon>
        <taxon>Spirochaetota</taxon>
        <taxon>Spirochaetia</taxon>
        <taxon>Leptospirales</taxon>
        <taxon>Leptospiraceae</taxon>
        <taxon>Leptospira</taxon>
    </lineage>
</organism>
<accession>A0A2M9ZPE7</accession>
<dbReference type="EMBL" id="NPDZ01000003">
    <property type="protein sequence ID" value="PJZ73960.1"/>
    <property type="molecule type" value="Genomic_DNA"/>
</dbReference>
<evidence type="ECO:0000256" key="5">
    <source>
        <dbReference type="ARBA" id="ARBA00022679"/>
    </source>
</evidence>
<dbReference type="AlphaFoldDB" id="A0A2M9ZPE7"/>
<reference evidence="13 14" key="1">
    <citation type="submission" date="2017-07" db="EMBL/GenBank/DDBJ databases">
        <title>Leptospira spp. isolated from tropical soils.</title>
        <authorList>
            <person name="Thibeaux R."/>
            <person name="Iraola G."/>
            <person name="Ferres I."/>
            <person name="Bierque E."/>
            <person name="Girault D."/>
            <person name="Soupe-Gilbert M.-E."/>
            <person name="Picardeau M."/>
            <person name="Goarant C."/>
        </authorList>
    </citation>
    <scope>NUCLEOTIDE SEQUENCE [LARGE SCALE GENOMIC DNA]</scope>
    <source>
        <strain evidence="12 14">FH1-B-B1</strain>
        <strain evidence="11 13">FH1-B-C1</strain>
    </source>
</reference>
<evidence type="ECO:0000256" key="4">
    <source>
        <dbReference type="ARBA" id="ARBA00012655"/>
    </source>
</evidence>
<dbReference type="GO" id="GO:0004418">
    <property type="term" value="F:hydroxymethylbilane synthase activity"/>
    <property type="evidence" value="ECO:0007669"/>
    <property type="project" value="UniProtKB-EC"/>
</dbReference>
<dbReference type="OrthoDB" id="9810298at2"/>
<proteinExistence type="inferred from homology"/>
<dbReference type="Pfam" id="PF01379">
    <property type="entry name" value="Porphobil_deam"/>
    <property type="match status" value="1"/>
</dbReference>
<dbReference type="PRINTS" id="PR00151">
    <property type="entry name" value="PORPHBDMNASE"/>
</dbReference>
<evidence type="ECO:0000313" key="14">
    <source>
        <dbReference type="Proteomes" id="UP000231990"/>
    </source>
</evidence>
<dbReference type="InterPro" id="IPR022417">
    <property type="entry name" value="Porphobilin_deaminase_N"/>
</dbReference>
<evidence type="ECO:0000256" key="8">
    <source>
        <dbReference type="ARBA" id="ARBA00033064"/>
    </source>
</evidence>
<comment type="caution">
    <text evidence="12">The sequence shown here is derived from an EMBL/GenBank/DDBJ whole genome shotgun (WGS) entry which is preliminary data.</text>
</comment>
<dbReference type="InterPro" id="IPR000860">
    <property type="entry name" value="HemC"/>
</dbReference>
<keyword evidence="6" id="KW-0627">Porphyrin biosynthesis</keyword>
<dbReference type="Proteomes" id="UP000231990">
    <property type="component" value="Unassembled WGS sequence"/>
</dbReference>
<evidence type="ECO:0000313" key="11">
    <source>
        <dbReference type="EMBL" id="PJZ70752.1"/>
    </source>
</evidence>
<evidence type="ECO:0000256" key="9">
    <source>
        <dbReference type="ARBA" id="ARBA00048169"/>
    </source>
</evidence>
<keyword evidence="13" id="KW-1185">Reference proteome</keyword>
<comment type="function">
    <text evidence="1">Tetrapolymerization of the monopyrrole PBG into the hydroxymethylbilane pre-uroporphyrinogen in several discrete steps.</text>
</comment>
<dbReference type="SUPFAM" id="SSF53850">
    <property type="entry name" value="Periplasmic binding protein-like II"/>
    <property type="match status" value="1"/>
</dbReference>
<dbReference type="Gene3D" id="3.40.190.10">
    <property type="entry name" value="Periplasmic binding protein-like II"/>
    <property type="match status" value="2"/>
</dbReference>
<evidence type="ECO:0000256" key="2">
    <source>
        <dbReference type="ARBA" id="ARBA00004735"/>
    </source>
</evidence>
<dbReference type="RefSeq" id="WP_100712757.1">
    <property type="nucleotide sequence ID" value="NZ_NPDY01000002.1"/>
</dbReference>
<dbReference type="EC" id="2.5.1.61" evidence="4"/>
<evidence type="ECO:0000256" key="6">
    <source>
        <dbReference type="ARBA" id="ARBA00023244"/>
    </source>
</evidence>